<keyword evidence="4 10" id="KW-0547">Nucleotide-binding</keyword>
<evidence type="ECO:0000256" key="10">
    <source>
        <dbReference type="HAMAP-Rule" id="MF_01225"/>
    </source>
</evidence>
<dbReference type="Pfam" id="PF04055">
    <property type="entry name" value="Radical_SAM"/>
    <property type="match status" value="1"/>
</dbReference>
<dbReference type="CDD" id="cd21117">
    <property type="entry name" value="Twitch_MoaA"/>
    <property type="match status" value="1"/>
</dbReference>
<dbReference type="SFLD" id="SFLDS00029">
    <property type="entry name" value="Radical_SAM"/>
    <property type="match status" value="1"/>
</dbReference>
<dbReference type="EC" id="4.1.99.22" evidence="10"/>
<dbReference type="SUPFAM" id="SSF102114">
    <property type="entry name" value="Radical SAM enzymes"/>
    <property type="match status" value="1"/>
</dbReference>
<keyword evidence="7 10" id="KW-0342">GTP-binding</keyword>
<dbReference type="AlphaFoldDB" id="A0A4P6HQA5"/>
<feature type="binding site" evidence="10">
    <location>
        <position position="278"/>
    </location>
    <ligand>
        <name>[4Fe-4S] cluster</name>
        <dbReference type="ChEBI" id="CHEBI:49883"/>
        <label>2</label>
        <note>4Fe-4S-substrate</note>
    </ligand>
</feature>
<feature type="binding site" evidence="10">
    <location>
        <position position="34"/>
    </location>
    <ligand>
        <name>S-adenosyl-L-methionine</name>
        <dbReference type="ChEBI" id="CHEBI:59789"/>
    </ligand>
</feature>
<dbReference type="Proteomes" id="UP000293296">
    <property type="component" value="Chromosome"/>
</dbReference>
<dbReference type="InterPro" id="IPR058240">
    <property type="entry name" value="rSAM_sf"/>
</dbReference>
<evidence type="ECO:0000256" key="5">
    <source>
        <dbReference type="ARBA" id="ARBA00023004"/>
    </source>
</evidence>
<dbReference type="OrthoDB" id="9763993at2"/>
<dbReference type="InterPro" id="IPR006638">
    <property type="entry name" value="Elp3/MiaA/NifB-like_rSAM"/>
</dbReference>
<keyword evidence="8 10" id="KW-0501">Molybdenum cofactor biosynthesis</keyword>
<feature type="binding site" evidence="10">
    <location>
        <position position="71"/>
    </location>
    <ligand>
        <name>GTP</name>
        <dbReference type="ChEBI" id="CHEBI:37565"/>
    </ligand>
</feature>
<dbReference type="GO" id="GO:0046872">
    <property type="term" value="F:metal ion binding"/>
    <property type="evidence" value="ECO:0007669"/>
    <property type="project" value="UniProtKB-KW"/>
</dbReference>
<name>A0A4P6HQA5_9BACT</name>
<feature type="binding site" evidence="10">
    <location>
        <begin position="266"/>
        <end position="268"/>
    </location>
    <ligand>
        <name>GTP</name>
        <dbReference type="ChEBI" id="CHEBI:37565"/>
    </ligand>
</feature>
<protein>
    <recommendedName>
        <fullName evidence="10">GTP 3',8-cyclase</fullName>
        <ecNumber evidence="10">4.1.99.22</ecNumber>
    </recommendedName>
    <alternativeName>
        <fullName evidence="10">Molybdenum cofactor biosynthesis protein A</fullName>
    </alternativeName>
</protein>
<feature type="binding site" evidence="10">
    <location>
        <position position="264"/>
    </location>
    <ligand>
        <name>[4Fe-4S] cluster</name>
        <dbReference type="ChEBI" id="CHEBI:49883"/>
        <label>2</label>
        <note>4Fe-4S-substrate</note>
    </ligand>
</feature>
<comment type="pathway">
    <text evidence="10">Cofactor biosynthesis; molybdopterin biosynthesis.</text>
</comment>
<dbReference type="GO" id="GO:0005525">
    <property type="term" value="F:GTP binding"/>
    <property type="evidence" value="ECO:0007669"/>
    <property type="project" value="UniProtKB-UniRule"/>
</dbReference>
<feature type="binding site" evidence="10">
    <location>
        <position position="162"/>
    </location>
    <ligand>
        <name>GTP</name>
        <dbReference type="ChEBI" id="CHEBI:37565"/>
    </ligand>
</feature>
<dbReference type="GO" id="GO:0061798">
    <property type="term" value="F:GTP 3',8'-cyclase activity"/>
    <property type="evidence" value="ECO:0007669"/>
    <property type="project" value="UniProtKB-UniRule"/>
</dbReference>
<gene>
    <name evidence="10 12" type="primary">moaA</name>
    <name evidence="12" type="ORF">C3Y92_09245</name>
</gene>
<comment type="catalytic activity">
    <reaction evidence="10">
        <text>GTP + AH2 + S-adenosyl-L-methionine = (8S)-3',8-cyclo-7,8-dihydroguanosine 5'-triphosphate + 5'-deoxyadenosine + L-methionine + A + H(+)</text>
        <dbReference type="Rhea" id="RHEA:49576"/>
        <dbReference type="ChEBI" id="CHEBI:13193"/>
        <dbReference type="ChEBI" id="CHEBI:15378"/>
        <dbReference type="ChEBI" id="CHEBI:17319"/>
        <dbReference type="ChEBI" id="CHEBI:17499"/>
        <dbReference type="ChEBI" id="CHEBI:37565"/>
        <dbReference type="ChEBI" id="CHEBI:57844"/>
        <dbReference type="ChEBI" id="CHEBI:59789"/>
        <dbReference type="ChEBI" id="CHEBI:131766"/>
        <dbReference type="EC" id="4.1.99.22"/>
    </reaction>
</comment>
<dbReference type="InterPro" id="IPR013483">
    <property type="entry name" value="MoaA"/>
</dbReference>
<organism evidence="12 13">
    <name type="scientific">Solidesulfovibrio carbinolicus</name>
    <dbReference type="NCBI Taxonomy" id="296842"/>
    <lineage>
        <taxon>Bacteria</taxon>
        <taxon>Pseudomonadati</taxon>
        <taxon>Thermodesulfobacteriota</taxon>
        <taxon>Desulfovibrionia</taxon>
        <taxon>Desulfovibrionales</taxon>
        <taxon>Desulfovibrionaceae</taxon>
        <taxon>Solidesulfovibrio</taxon>
    </lineage>
</organism>
<feature type="binding site" evidence="10">
    <location>
        <position position="196"/>
    </location>
    <ligand>
        <name>S-adenosyl-L-methionine</name>
        <dbReference type="ChEBI" id="CHEBI:59789"/>
    </ligand>
</feature>
<dbReference type="InterPro" id="IPR007197">
    <property type="entry name" value="rSAM"/>
</dbReference>
<feature type="binding site" evidence="10">
    <location>
        <position position="126"/>
    </location>
    <ligand>
        <name>S-adenosyl-L-methionine</name>
        <dbReference type="ChEBI" id="CHEBI:59789"/>
    </ligand>
</feature>
<keyword evidence="9 10" id="KW-0456">Lyase</keyword>
<dbReference type="RefSeq" id="WP_129351943.1">
    <property type="nucleotide sequence ID" value="NZ_CP026538.1"/>
</dbReference>
<comment type="cofactor">
    <cofactor evidence="10">
        <name>[4Fe-4S] cluster</name>
        <dbReference type="ChEBI" id="CHEBI:49883"/>
    </cofactor>
    <text evidence="10">Binds 2 [4Fe-4S] clusters. Binds 1 [4Fe-4S] cluster coordinated with 3 cysteines and an exchangeable S-adenosyl-L-methionine and 1 [4Fe-4S] cluster coordinated with 3 cysteines and the GTP-derived substrate.</text>
</comment>
<evidence type="ECO:0000313" key="12">
    <source>
        <dbReference type="EMBL" id="QAZ67398.1"/>
    </source>
</evidence>
<evidence type="ECO:0000256" key="7">
    <source>
        <dbReference type="ARBA" id="ARBA00023134"/>
    </source>
</evidence>
<dbReference type="InterPro" id="IPR050105">
    <property type="entry name" value="MoCo_biosynth_MoaA/MoaC"/>
</dbReference>
<keyword evidence="2 10" id="KW-0949">S-adenosyl-L-methionine</keyword>
<feature type="binding site" evidence="10">
    <location>
        <position position="21"/>
    </location>
    <ligand>
        <name>GTP</name>
        <dbReference type="ChEBI" id="CHEBI:37565"/>
    </ligand>
</feature>
<feature type="domain" description="Radical SAM core" evidence="11">
    <location>
        <begin position="12"/>
        <end position="237"/>
    </location>
</feature>
<dbReference type="InterPro" id="IPR013785">
    <property type="entry name" value="Aldolase_TIM"/>
</dbReference>
<dbReference type="UniPathway" id="UPA00344"/>
<dbReference type="Pfam" id="PF06463">
    <property type="entry name" value="Mob_synth_C"/>
    <property type="match status" value="1"/>
</dbReference>
<dbReference type="GO" id="GO:0051539">
    <property type="term" value="F:4 iron, 4 sulfur cluster binding"/>
    <property type="evidence" value="ECO:0007669"/>
    <property type="project" value="UniProtKB-UniRule"/>
</dbReference>
<keyword evidence="1 10" id="KW-0004">4Fe-4S</keyword>
<keyword evidence="3 10" id="KW-0479">Metal-binding</keyword>
<dbReference type="SMART" id="SM00729">
    <property type="entry name" value="Elp3"/>
    <property type="match status" value="1"/>
</dbReference>
<dbReference type="GO" id="GO:1904047">
    <property type="term" value="F:S-adenosyl-L-methionine binding"/>
    <property type="evidence" value="ECO:0007669"/>
    <property type="project" value="UniProtKB-UniRule"/>
</dbReference>
<comment type="similarity">
    <text evidence="10">Belongs to the radical SAM superfamily. MoaA family.</text>
</comment>
<dbReference type="PROSITE" id="PS51918">
    <property type="entry name" value="RADICAL_SAM"/>
    <property type="match status" value="1"/>
</dbReference>
<sequence>MTGTSGKALRDGRGRAVSYLRLSVTDRCNLACMYCRPKESFTFIGHDKILRYEEMLDLVGMARDMGIVKLRLTGGEPFARRDFMSFVASIRERYPEMDLRITTNATLLAGRPAMLAKLGVSAVNISLDSLDRAIFARITGHDRLAAVLKGIDECLEAGIRVKINAVALRGINTAEVPAFVAMAEKSPIDVRFIEFMPVGDGNLWRPENYISAQDVVELASRSADFVQDGSDRATGGPARMYRIAGGAGRFGVISPLSEHFCDTCNRLRITADGKLRTCLFSTKEYRLRGMLRNPALGLAAVRRVIALALRTKPLGYEVLNPGAAGKTRGMSAIGG</sequence>
<accession>A0A4P6HQA5</accession>
<feature type="binding site" evidence="10">
    <location>
        <position position="32"/>
    </location>
    <ligand>
        <name>[4Fe-4S] cluster</name>
        <dbReference type="ChEBI" id="CHEBI:49883"/>
        <label>1</label>
        <note>4Fe-4S-S-AdoMet</note>
    </ligand>
</feature>
<dbReference type="CDD" id="cd01335">
    <property type="entry name" value="Radical_SAM"/>
    <property type="match status" value="1"/>
</dbReference>
<dbReference type="GO" id="GO:0006777">
    <property type="term" value="P:Mo-molybdopterin cofactor biosynthetic process"/>
    <property type="evidence" value="ECO:0007669"/>
    <property type="project" value="UniProtKB-UniRule"/>
</dbReference>
<keyword evidence="13" id="KW-1185">Reference proteome</keyword>
<dbReference type="Gene3D" id="3.20.20.70">
    <property type="entry name" value="Aldolase class I"/>
    <property type="match status" value="1"/>
</dbReference>
<dbReference type="SFLD" id="SFLDG01386">
    <property type="entry name" value="main_SPASM_domain-containing"/>
    <property type="match status" value="1"/>
</dbReference>
<dbReference type="InterPro" id="IPR010505">
    <property type="entry name" value="MoaA_twitch"/>
</dbReference>
<keyword evidence="6 10" id="KW-0411">Iron-sulfur</keyword>
<feature type="binding site" evidence="10">
    <location>
        <position position="261"/>
    </location>
    <ligand>
        <name>[4Fe-4S] cluster</name>
        <dbReference type="ChEBI" id="CHEBI:49883"/>
        <label>2</label>
        <note>4Fe-4S-substrate</note>
    </ligand>
</feature>
<dbReference type="SFLD" id="SFLDG01067">
    <property type="entry name" value="SPASM/twitch_domain_containing"/>
    <property type="match status" value="1"/>
</dbReference>
<dbReference type="PANTHER" id="PTHR22960:SF0">
    <property type="entry name" value="MOLYBDENUM COFACTOR BIOSYNTHESIS PROTEIN 1"/>
    <property type="match status" value="1"/>
</dbReference>
<proteinExistence type="inferred from homology"/>
<feature type="binding site" evidence="10">
    <location>
        <position position="28"/>
    </location>
    <ligand>
        <name>[4Fe-4S] cluster</name>
        <dbReference type="ChEBI" id="CHEBI:49883"/>
        <label>1</label>
        <note>4Fe-4S-S-AdoMet</note>
    </ligand>
</feature>
<comment type="function">
    <text evidence="10">Catalyzes the cyclization of GTP to (8S)-3',8-cyclo-7,8-dihydroguanosine 5'-triphosphate.</text>
</comment>
<dbReference type="PANTHER" id="PTHR22960">
    <property type="entry name" value="MOLYBDOPTERIN COFACTOR SYNTHESIS PROTEIN A"/>
    <property type="match status" value="1"/>
</dbReference>
<evidence type="ECO:0000256" key="8">
    <source>
        <dbReference type="ARBA" id="ARBA00023150"/>
    </source>
</evidence>
<dbReference type="KEGG" id="dcb:C3Y92_09245"/>
<dbReference type="GO" id="GO:0061799">
    <property type="term" value="F:cyclic pyranopterin monophosphate synthase activity"/>
    <property type="evidence" value="ECO:0007669"/>
    <property type="project" value="TreeGrafter"/>
</dbReference>
<reference evidence="12 13" key="1">
    <citation type="submission" date="2018-02" db="EMBL/GenBank/DDBJ databases">
        <title>Genome sequence of Desulfovibrio carbinolicus DSM 3852.</title>
        <authorList>
            <person name="Wilbanks E."/>
            <person name="Skennerton C.T."/>
            <person name="Orphan V.J."/>
        </authorList>
    </citation>
    <scope>NUCLEOTIDE SEQUENCE [LARGE SCALE GENOMIC DNA]</scope>
    <source>
        <strain evidence="12 13">DSM 3852</strain>
    </source>
</reference>
<dbReference type="InterPro" id="IPR040064">
    <property type="entry name" value="MoaA-like"/>
</dbReference>
<dbReference type="EMBL" id="CP026538">
    <property type="protein sequence ID" value="QAZ67398.1"/>
    <property type="molecule type" value="Genomic_DNA"/>
</dbReference>
<dbReference type="HAMAP" id="MF_01225_B">
    <property type="entry name" value="MoaA_B"/>
    <property type="match status" value="1"/>
</dbReference>
<comment type="subunit">
    <text evidence="10">Monomer and homodimer.</text>
</comment>
<dbReference type="SFLD" id="SFLDG01383">
    <property type="entry name" value="cyclic_pyranopterin_phosphate"/>
    <property type="match status" value="1"/>
</dbReference>
<evidence type="ECO:0000313" key="13">
    <source>
        <dbReference type="Proteomes" id="UP000293296"/>
    </source>
</evidence>
<evidence type="ECO:0000256" key="4">
    <source>
        <dbReference type="ARBA" id="ARBA00022741"/>
    </source>
</evidence>
<feature type="binding site" evidence="10">
    <location>
        <position position="35"/>
    </location>
    <ligand>
        <name>[4Fe-4S] cluster</name>
        <dbReference type="ChEBI" id="CHEBI:49883"/>
        <label>1</label>
        <note>4Fe-4S-S-AdoMet</note>
    </ligand>
</feature>
<evidence type="ECO:0000259" key="11">
    <source>
        <dbReference type="PROSITE" id="PS51918"/>
    </source>
</evidence>
<evidence type="ECO:0000256" key="2">
    <source>
        <dbReference type="ARBA" id="ARBA00022691"/>
    </source>
</evidence>
<evidence type="ECO:0000256" key="3">
    <source>
        <dbReference type="ARBA" id="ARBA00022723"/>
    </source>
</evidence>
<evidence type="ECO:0000256" key="1">
    <source>
        <dbReference type="ARBA" id="ARBA00022485"/>
    </source>
</evidence>
<evidence type="ECO:0000256" key="9">
    <source>
        <dbReference type="ARBA" id="ARBA00023239"/>
    </source>
</evidence>
<evidence type="ECO:0000256" key="6">
    <source>
        <dbReference type="ARBA" id="ARBA00023014"/>
    </source>
</evidence>
<keyword evidence="5 10" id="KW-0408">Iron</keyword>
<feature type="binding site" evidence="10">
    <location>
        <position position="75"/>
    </location>
    <ligand>
        <name>S-adenosyl-L-methionine</name>
        <dbReference type="ChEBI" id="CHEBI:59789"/>
    </ligand>
</feature>
<dbReference type="NCBIfam" id="TIGR02666">
    <property type="entry name" value="moaA"/>
    <property type="match status" value="1"/>
</dbReference>
<feature type="binding site" evidence="10">
    <location>
        <position position="102"/>
    </location>
    <ligand>
        <name>GTP</name>
        <dbReference type="ChEBI" id="CHEBI:37565"/>
    </ligand>
</feature>